<dbReference type="Gene3D" id="2.10.70.10">
    <property type="entry name" value="Complement Module, domain 1"/>
    <property type="match status" value="1"/>
</dbReference>
<dbReference type="InterPro" id="IPR000436">
    <property type="entry name" value="Sushi_SCR_CCP_dom"/>
</dbReference>
<dbReference type="InterPro" id="IPR002110">
    <property type="entry name" value="Ankyrin_rpt"/>
</dbReference>
<dbReference type="SMART" id="SM00032">
    <property type="entry name" value="CCP"/>
    <property type="match status" value="1"/>
</dbReference>
<dbReference type="OrthoDB" id="339173at2759"/>
<evidence type="ECO:0000313" key="8">
    <source>
        <dbReference type="EMBL" id="CDI79431.1"/>
    </source>
</evidence>
<dbReference type="GO" id="GO:0045944">
    <property type="term" value="P:positive regulation of transcription by RNA polymerase II"/>
    <property type="evidence" value="ECO:0007669"/>
    <property type="project" value="TreeGrafter"/>
</dbReference>
<feature type="region of interest" description="Disordered" evidence="5">
    <location>
        <begin position="172"/>
        <end position="566"/>
    </location>
</feature>
<evidence type="ECO:0000256" key="6">
    <source>
        <dbReference type="SAM" id="SignalP"/>
    </source>
</evidence>
<accession>U6GGQ7</accession>
<dbReference type="Proteomes" id="UP000018050">
    <property type="component" value="Unassembled WGS sequence"/>
</dbReference>
<evidence type="ECO:0000259" key="7">
    <source>
        <dbReference type="PROSITE" id="PS50923"/>
    </source>
</evidence>
<reference evidence="8" key="1">
    <citation type="submission" date="2013-10" db="EMBL/GenBank/DDBJ databases">
        <title>Genomic analysis of the causative agents of coccidiosis in chickens.</title>
        <authorList>
            <person name="Reid A.J."/>
            <person name="Blake D."/>
            <person name="Billington K."/>
            <person name="Browne H."/>
            <person name="Dunn M."/>
            <person name="Hung S."/>
            <person name="Kawahara F."/>
            <person name="Miranda-Saavedra D."/>
            <person name="Mourier T."/>
            <person name="Nagra H."/>
            <person name="Otto T.D."/>
            <person name="Rawlings N."/>
            <person name="Sanchez A."/>
            <person name="Sanders M."/>
            <person name="Subramaniam C."/>
            <person name="Tay Y."/>
            <person name="Dear P."/>
            <person name="Doerig C."/>
            <person name="Gruber A."/>
            <person name="Parkinson J."/>
            <person name="Shirley M."/>
            <person name="Wan K.L."/>
            <person name="Berriman M."/>
            <person name="Tomley F."/>
            <person name="Pain A."/>
        </authorList>
    </citation>
    <scope>NUCLEOTIDE SEQUENCE</scope>
    <source>
        <strain evidence="8">Houghton</strain>
    </source>
</reference>
<keyword evidence="6" id="KW-0732">Signal</keyword>
<dbReference type="PROSITE" id="PS50297">
    <property type="entry name" value="ANK_REP_REGION"/>
    <property type="match status" value="3"/>
</dbReference>
<dbReference type="PANTHER" id="PTHR24193:SF121">
    <property type="entry name" value="ADA2A-CONTAINING COMPLEX COMPONENT 3, ISOFORM D"/>
    <property type="match status" value="1"/>
</dbReference>
<dbReference type="VEuPathDB" id="ToxoDB:EAH_00010920"/>
<feature type="repeat" description="ANK" evidence="4">
    <location>
        <begin position="783"/>
        <end position="815"/>
    </location>
</feature>
<evidence type="ECO:0000256" key="1">
    <source>
        <dbReference type="ARBA" id="ARBA00022737"/>
    </source>
</evidence>
<feature type="compositionally biased region" description="Polar residues" evidence="5">
    <location>
        <begin position="228"/>
        <end position="242"/>
    </location>
</feature>
<feature type="compositionally biased region" description="Acidic residues" evidence="5">
    <location>
        <begin position="379"/>
        <end position="390"/>
    </location>
</feature>
<dbReference type="SUPFAM" id="SSF48403">
    <property type="entry name" value="Ankyrin repeat"/>
    <property type="match status" value="1"/>
</dbReference>
<dbReference type="Pfam" id="PF12796">
    <property type="entry name" value="Ank_2"/>
    <property type="match status" value="1"/>
</dbReference>
<feature type="compositionally biased region" description="Low complexity" evidence="5">
    <location>
        <begin position="326"/>
        <end position="369"/>
    </location>
</feature>
<dbReference type="EMBL" id="HG671023">
    <property type="protein sequence ID" value="CDI79431.1"/>
    <property type="molecule type" value="Genomic_DNA"/>
</dbReference>
<reference evidence="8" key="2">
    <citation type="submission" date="2013-10" db="EMBL/GenBank/DDBJ databases">
        <authorList>
            <person name="Aslett M."/>
        </authorList>
    </citation>
    <scope>NUCLEOTIDE SEQUENCE</scope>
    <source>
        <strain evidence="8">Houghton</strain>
    </source>
</reference>
<dbReference type="PANTHER" id="PTHR24193">
    <property type="entry name" value="ANKYRIN REPEAT PROTEIN"/>
    <property type="match status" value="1"/>
</dbReference>
<feature type="compositionally biased region" description="Acidic residues" evidence="5">
    <location>
        <begin position="191"/>
        <end position="205"/>
    </location>
</feature>
<dbReference type="OMA" id="MLKNRNR"/>
<dbReference type="GeneID" id="25269162"/>
<dbReference type="PROSITE" id="PS50923">
    <property type="entry name" value="SUSHI"/>
    <property type="match status" value="1"/>
</dbReference>
<dbReference type="InterPro" id="IPR050663">
    <property type="entry name" value="Ankyrin-SOCS_Box"/>
</dbReference>
<feature type="repeat" description="ANK" evidence="4">
    <location>
        <begin position="896"/>
        <end position="929"/>
    </location>
</feature>
<dbReference type="Pfam" id="PF13857">
    <property type="entry name" value="Ank_5"/>
    <property type="match status" value="1"/>
</dbReference>
<feature type="compositionally biased region" description="Low complexity" evidence="5">
    <location>
        <begin position="209"/>
        <end position="227"/>
    </location>
</feature>
<dbReference type="PROSITE" id="PS50088">
    <property type="entry name" value="ANK_REPEAT"/>
    <property type="match status" value="5"/>
</dbReference>
<feature type="compositionally biased region" description="Basic and acidic residues" evidence="5">
    <location>
        <begin position="405"/>
        <end position="422"/>
    </location>
</feature>
<evidence type="ECO:0000256" key="2">
    <source>
        <dbReference type="ARBA" id="ARBA00023043"/>
    </source>
</evidence>
<keyword evidence="3" id="KW-1015">Disulfide bond</keyword>
<dbReference type="Gene3D" id="1.25.40.20">
    <property type="entry name" value="Ankyrin repeat-containing domain"/>
    <property type="match status" value="2"/>
</dbReference>
<feature type="compositionally biased region" description="Basic and acidic residues" evidence="5">
    <location>
        <begin position="172"/>
        <end position="190"/>
    </location>
</feature>
<dbReference type="RefSeq" id="XP_013250462.1">
    <property type="nucleotide sequence ID" value="XM_013395008.1"/>
</dbReference>
<dbReference type="InterPro" id="IPR036770">
    <property type="entry name" value="Ankyrin_rpt-contain_sf"/>
</dbReference>
<keyword evidence="1" id="KW-0677">Repeat</keyword>
<feature type="compositionally biased region" description="Low complexity" evidence="5">
    <location>
        <begin position="292"/>
        <end position="318"/>
    </location>
</feature>
<dbReference type="AlphaFoldDB" id="U6GGQ7"/>
<evidence type="ECO:0000256" key="5">
    <source>
        <dbReference type="SAM" id="MobiDB-lite"/>
    </source>
</evidence>
<feature type="repeat" description="ANK" evidence="4">
    <location>
        <begin position="656"/>
        <end position="681"/>
    </location>
</feature>
<dbReference type="InterPro" id="IPR035976">
    <property type="entry name" value="Sushi/SCR/CCP_sf"/>
</dbReference>
<dbReference type="GO" id="GO:0005634">
    <property type="term" value="C:nucleus"/>
    <property type="evidence" value="ECO:0007669"/>
    <property type="project" value="TreeGrafter"/>
</dbReference>
<feature type="compositionally biased region" description="Basic and acidic residues" evidence="5">
    <location>
        <begin position="433"/>
        <end position="450"/>
    </location>
</feature>
<feature type="compositionally biased region" description="Low complexity" evidence="5">
    <location>
        <begin position="523"/>
        <end position="546"/>
    </location>
</feature>
<feature type="repeat" description="ANK" evidence="4">
    <location>
        <begin position="711"/>
        <end position="746"/>
    </location>
</feature>
<keyword evidence="9" id="KW-1185">Reference proteome</keyword>
<evidence type="ECO:0000256" key="4">
    <source>
        <dbReference type="PROSITE-ProRule" id="PRU00023"/>
    </source>
</evidence>
<feature type="compositionally biased region" description="Low complexity" evidence="5">
    <location>
        <begin position="472"/>
        <end position="509"/>
    </location>
</feature>
<protein>
    <recommendedName>
        <fullName evidence="7">Sushi domain-containing protein</fullName>
    </recommendedName>
</protein>
<evidence type="ECO:0000256" key="3">
    <source>
        <dbReference type="ARBA" id="ARBA00023157"/>
    </source>
</evidence>
<dbReference type="SMART" id="SM00248">
    <property type="entry name" value="ANK"/>
    <property type="match status" value="6"/>
</dbReference>
<evidence type="ECO:0000313" key="9">
    <source>
        <dbReference type="Proteomes" id="UP000018050"/>
    </source>
</evidence>
<gene>
    <name evidence="8" type="ORF">EAH_00010920</name>
</gene>
<feature type="chain" id="PRO_5004669788" description="Sushi domain-containing protein" evidence="6">
    <location>
        <begin position="35"/>
        <end position="1033"/>
    </location>
</feature>
<feature type="compositionally biased region" description="Low complexity" evidence="5">
    <location>
        <begin position="253"/>
        <end position="269"/>
    </location>
</feature>
<sequence>MGGGSEGLGPTRRLACKLLLLLCLVALHAEPASAVLRLRKWGSTPSVGLFASDAPLGVASVGPTPSASLSTHGFSTANERMNANAAADFNILSTRDGEDAVEEASFHDAGNAYSQLEQYNDSSLNFAYKNKGPQKGLLFRGRRSKTAAAAASGGLNTEGFRGLSALQVAAQLRDEQEQGDSDADKETEKASDEEEKETDDSSGDEDSSKSASSSSSSNSSSENSAADQANTSDTDVADSSSKTSAQEAEETPEASSQAAAAPKAASAEGEQGETKAAGEETAEEEEEKQTKSEQASEAEAAPEGKASSAEAQQQQTTETAKEAKEGGAPAAAAAGPEASAESTNKNQGEAAASSAEVSKSETGGEQETSQGEKEKPQEEAEGEEEGEGGEEEKGGKTAEEEEAEPSEKETKSETEAKEKEEAETQEEAEEAPTSEKEEPSAPSKAEKPETKPVQQPPSEEATEAAAPPPTPAAAAPEEAAAPAPTTTPAPEAAAKPEAPTTKAEAAARPGGPGPKKTEGAGEAGKAAAPEGAAAPAAEASATLPPEESSPEKAEGWEVSARRKEELEKPAEGKCYSDIAKEVIDEENALIMKATENVHFQEAEQGFCDEVFRRIDGPFSLNELSALLRAADVANSTHRNFRYCRATENSSPPRVMDGDSLLHAAIAARKPLVVEVLLQYGAFPELPAIPHKERPQTQMGGPLHGLKSTEMANGTPMHAAALVQTPDSVEAMELLLHYGAKTDSRDTWGRTPLMIAAFHPTAHSHEFIKRLILAKADVNAKDKAGLSALHYAAAADNWGVVGILLDHGATAAAVDSRGNTALHYAASFNSYTATLRLLEKAELALSNINQANYRGKAPIHLAAAPVSFQAVPRPIVPALALEALLVHHANPMARDKSGNTPLHLAAQGGYVEIVRRLVALTGAPPDEKNAEGLTPLAMVEKAGKGPGREEITQFLRVYSQKRSCVEPPLVRHSTRIFSDTMLGPYMRVGDTVTYTCNPGFTMLGHATVTCHERDGKMEFVPSAPLCVRTVEDLE</sequence>
<organism evidence="8 9">
    <name type="scientific">Eimeria acervulina</name>
    <name type="common">Coccidian parasite</name>
    <dbReference type="NCBI Taxonomy" id="5801"/>
    <lineage>
        <taxon>Eukaryota</taxon>
        <taxon>Sar</taxon>
        <taxon>Alveolata</taxon>
        <taxon>Apicomplexa</taxon>
        <taxon>Conoidasida</taxon>
        <taxon>Coccidia</taxon>
        <taxon>Eucoccidiorida</taxon>
        <taxon>Eimeriorina</taxon>
        <taxon>Eimeriidae</taxon>
        <taxon>Eimeria</taxon>
    </lineage>
</organism>
<dbReference type="CDD" id="cd00033">
    <property type="entry name" value="CCP"/>
    <property type="match status" value="1"/>
</dbReference>
<proteinExistence type="predicted"/>
<name>U6GGQ7_EIMAC</name>
<feature type="domain" description="Sushi" evidence="7">
    <location>
        <begin position="961"/>
        <end position="1027"/>
    </location>
</feature>
<feature type="compositionally biased region" description="Acidic residues" evidence="5">
    <location>
        <begin position="423"/>
        <end position="432"/>
    </location>
</feature>
<keyword evidence="2 4" id="KW-0040">ANK repeat</keyword>
<feature type="signal peptide" evidence="6">
    <location>
        <begin position="1"/>
        <end position="34"/>
    </location>
</feature>
<feature type="repeat" description="ANK" evidence="4">
    <location>
        <begin position="747"/>
        <end position="782"/>
    </location>
</feature>
<dbReference type="Pfam" id="PF00084">
    <property type="entry name" value="Sushi"/>
    <property type="match status" value="1"/>
</dbReference>
<dbReference type="SUPFAM" id="SSF57535">
    <property type="entry name" value="Complement control module/SCR domain"/>
    <property type="match status" value="1"/>
</dbReference>
<feature type="compositionally biased region" description="Basic and acidic residues" evidence="5">
    <location>
        <begin position="549"/>
        <end position="566"/>
    </location>
</feature>
<dbReference type="GO" id="GO:0000976">
    <property type="term" value="F:transcription cis-regulatory region binding"/>
    <property type="evidence" value="ECO:0007669"/>
    <property type="project" value="TreeGrafter"/>
</dbReference>